<sequence length="218" mass="24334">MHRDLLDKIDIFALPLPDLSGKELIPHSNKIRALQAGALIYGKDTNECTVALDGDTYIHPNAPWTKLLSTLELYEISVSHDCDVAIEGVPEFLGEWMPNTGVLALRNTPRVRTILGDWLDRFVPCNATHVGSCTPGTDQYSFLQLAAKHAARLWKLDNSWNCRLTPTEISANITEFPVHSLTVLSNREDINAADSKAVTTCAGYRECHILHSHYLRFP</sequence>
<gene>
    <name evidence="1" type="ORF">PSNMU_V1.4_AUG-EV-PASAV3_0060500</name>
</gene>
<protein>
    <submittedName>
        <fullName evidence="1">Uncharacterized protein</fullName>
    </submittedName>
</protein>
<evidence type="ECO:0000313" key="2">
    <source>
        <dbReference type="Proteomes" id="UP000291116"/>
    </source>
</evidence>
<keyword evidence="2" id="KW-1185">Reference proteome</keyword>
<reference evidence="1 2" key="1">
    <citation type="submission" date="2019-01" db="EMBL/GenBank/DDBJ databases">
        <authorList>
            <person name="Ferrante I. M."/>
        </authorList>
    </citation>
    <scope>NUCLEOTIDE SEQUENCE [LARGE SCALE GENOMIC DNA]</scope>
    <source>
        <strain evidence="1 2">B856</strain>
    </source>
</reference>
<dbReference type="Proteomes" id="UP000291116">
    <property type="component" value="Unassembled WGS sequence"/>
</dbReference>
<dbReference type="EMBL" id="CAACVS010000210">
    <property type="protein sequence ID" value="VEU39209.1"/>
    <property type="molecule type" value="Genomic_DNA"/>
</dbReference>
<organism evidence="1 2">
    <name type="scientific">Pseudo-nitzschia multistriata</name>
    <dbReference type="NCBI Taxonomy" id="183589"/>
    <lineage>
        <taxon>Eukaryota</taxon>
        <taxon>Sar</taxon>
        <taxon>Stramenopiles</taxon>
        <taxon>Ochrophyta</taxon>
        <taxon>Bacillariophyta</taxon>
        <taxon>Bacillariophyceae</taxon>
        <taxon>Bacillariophycidae</taxon>
        <taxon>Bacillariales</taxon>
        <taxon>Bacillariaceae</taxon>
        <taxon>Pseudo-nitzschia</taxon>
    </lineage>
</organism>
<evidence type="ECO:0000313" key="1">
    <source>
        <dbReference type="EMBL" id="VEU39209.1"/>
    </source>
</evidence>
<proteinExistence type="predicted"/>
<name>A0A448ZB17_9STRA</name>
<dbReference type="AlphaFoldDB" id="A0A448ZB17"/>
<dbReference type="OrthoDB" id="10384382at2759"/>
<accession>A0A448ZB17</accession>